<feature type="transmembrane region" description="Helical" evidence="6">
    <location>
        <begin position="123"/>
        <end position="146"/>
    </location>
</feature>
<evidence type="ECO:0000256" key="3">
    <source>
        <dbReference type="ARBA" id="ARBA00022692"/>
    </source>
</evidence>
<evidence type="ECO:0000256" key="6">
    <source>
        <dbReference type="SAM" id="Phobius"/>
    </source>
</evidence>
<name>A0ABV8QT39_9BACT</name>
<sequence>MNKSIKILFNWFLGPLIFIVLSWSLYKQIMHQPDVDNRWQQIKNSFYSPLLWLSCSLAIVNWGLEALKWQRLLAPLENISFFKAFKSVLAGCSITMLTPNRVGEYGGRILFVSEPHRIDAIPLTILGSMGQLFITIFMGVIGLLYFKLFSNGLLLFQHLPTYTSSVLLWGSILLAIVLILIYLEIGVLVRLLTEVRLFKKLVAHIVLLKSFSRKQLLRILFLSFLRYSVFVLQFILLLQVMQVQISFIICFWLLTVFYLLMAVAPTIGLTELPIRVAASVVVLQLYSSNIVGIQAATFGIWIINLVVPAIIGSLFILGTKILKEK</sequence>
<feature type="transmembrane region" description="Helical" evidence="6">
    <location>
        <begin position="244"/>
        <end position="264"/>
    </location>
</feature>
<evidence type="ECO:0000313" key="8">
    <source>
        <dbReference type="Proteomes" id="UP001595907"/>
    </source>
</evidence>
<accession>A0ABV8QT39</accession>
<reference evidence="8" key="1">
    <citation type="journal article" date="2019" name="Int. J. Syst. Evol. Microbiol.">
        <title>The Global Catalogue of Microorganisms (GCM) 10K type strain sequencing project: providing services to taxonomists for standard genome sequencing and annotation.</title>
        <authorList>
            <consortium name="The Broad Institute Genomics Platform"/>
            <consortium name="The Broad Institute Genome Sequencing Center for Infectious Disease"/>
            <person name="Wu L."/>
            <person name="Ma J."/>
        </authorList>
    </citation>
    <scope>NUCLEOTIDE SEQUENCE [LARGE SCALE GENOMIC DNA]</scope>
    <source>
        <strain evidence="8">CECT 8289</strain>
    </source>
</reference>
<organism evidence="7 8">
    <name type="scientific">Ferruginibacter yonginensis</name>
    <dbReference type="NCBI Taxonomy" id="1310416"/>
    <lineage>
        <taxon>Bacteria</taxon>
        <taxon>Pseudomonadati</taxon>
        <taxon>Bacteroidota</taxon>
        <taxon>Chitinophagia</taxon>
        <taxon>Chitinophagales</taxon>
        <taxon>Chitinophagaceae</taxon>
        <taxon>Ferruginibacter</taxon>
    </lineage>
</organism>
<feature type="transmembrane region" description="Helical" evidence="6">
    <location>
        <begin position="301"/>
        <end position="322"/>
    </location>
</feature>
<dbReference type="Proteomes" id="UP001595907">
    <property type="component" value="Unassembled WGS sequence"/>
</dbReference>
<evidence type="ECO:0000313" key="7">
    <source>
        <dbReference type="EMBL" id="MFC4262543.1"/>
    </source>
</evidence>
<dbReference type="InterPro" id="IPR022791">
    <property type="entry name" value="L-PG_synthase/AglD"/>
</dbReference>
<proteinExistence type="predicted"/>
<feature type="transmembrane region" description="Helical" evidence="6">
    <location>
        <begin position="219"/>
        <end position="238"/>
    </location>
</feature>
<keyword evidence="4 6" id="KW-1133">Transmembrane helix</keyword>
<protein>
    <submittedName>
        <fullName evidence="7">Lysylphosphatidylglycerol synthase transmembrane domain-containing protein</fullName>
    </submittedName>
</protein>
<dbReference type="RefSeq" id="WP_379708063.1">
    <property type="nucleotide sequence ID" value="NZ_JBHSCZ010000001.1"/>
</dbReference>
<evidence type="ECO:0000256" key="2">
    <source>
        <dbReference type="ARBA" id="ARBA00022475"/>
    </source>
</evidence>
<dbReference type="EMBL" id="JBHSCZ010000001">
    <property type="protein sequence ID" value="MFC4262543.1"/>
    <property type="molecule type" value="Genomic_DNA"/>
</dbReference>
<keyword evidence="5 6" id="KW-0472">Membrane</keyword>
<evidence type="ECO:0000256" key="4">
    <source>
        <dbReference type="ARBA" id="ARBA00022989"/>
    </source>
</evidence>
<comment type="caution">
    <text evidence="7">The sequence shown here is derived from an EMBL/GenBank/DDBJ whole genome shotgun (WGS) entry which is preliminary data.</text>
</comment>
<gene>
    <name evidence="7" type="ORF">ACFOWM_06625</name>
</gene>
<comment type="subcellular location">
    <subcellularLocation>
        <location evidence="1">Cell membrane</location>
        <topology evidence="1">Multi-pass membrane protein</topology>
    </subcellularLocation>
</comment>
<feature type="transmembrane region" description="Helical" evidence="6">
    <location>
        <begin position="7"/>
        <end position="26"/>
    </location>
</feature>
<keyword evidence="2" id="KW-1003">Cell membrane</keyword>
<keyword evidence="3 6" id="KW-0812">Transmembrane</keyword>
<evidence type="ECO:0000256" key="1">
    <source>
        <dbReference type="ARBA" id="ARBA00004651"/>
    </source>
</evidence>
<feature type="transmembrane region" description="Helical" evidence="6">
    <location>
        <begin position="166"/>
        <end position="192"/>
    </location>
</feature>
<keyword evidence="8" id="KW-1185">Reference proteome</keyword>
<evidence type="ECO:0000256" key="5">
    <source>
        <dbReference type="ARBA" id="ARBA00023136"/>
    </source>
</evidence>
<dbReference type="Pfam" id="PF03706">
    <property type="entry name" value="LPG_synthase_TM"/>
    <property type="match status" value="1"/>
</dbReference>